<evidence type="ECO:0000313" key="2">
    <source>
        <dbReference type="Proteomes" id="UP000226267"/>
    </source>
</evidence>
<gene>
    <name evidence="1" type="ORF">SEA_BRENT_53</name>
</gene>
<name>A0A0M4S546_9CAUD</name>
<evidence type="ECO:0000313" key="1">
    <source>
        <dbReference type="EMBL" id="ALF01264.1"/>
    </source>
</evidence>
<dbReference type="OrthoDB" id="7098at10239"/>
<keyword evidence="2" id="KW-1185">Reference proteome</keyword>
<dbReference type="Proteomes" id="UP000226267">
    <property type="component" value="Segment"/>
</dbReference>
<sequence>MIMKFTTVEFDRIERSTLGQGKTVEYRDAVSTELIAYVDYSEDYKQAAVQLAVPGGTMRGTARYSMRPKANAEGIVARHLRKQGYDEPAEYADRPIDNEIEDRALQTAFKLTLARRTAKDDGIVDIRARVQFDGTIVFVVLTDHRGALEVKVDGHTFTRMAELYRHARWAISEANIASIDAELKRLDDESAAQDEDEADVEVLPELCPRCGINALDRVRPAMNARSRYAPVYICSPCGRHEALTPGGIDLWHDPEHALRAIRLRHEAEETVVRGRIPEDSYAARVMTDAERDVQNIVRATTVDAVASYNPSQWPDSVQL</sequence>
<dbReference type="EMBL" id="KT365401">
    <property type="protein sequence ID" value="ALF01264.1"/>
    <property type="molecule type" value="Genomic_DNA"/>
</dbReference>
<reference evidence="1 2" key="1">
    <citation type="submission" date="2015-08" db="EMBL/GenBank/DDBJ databases">
        <authorList>
            <person name="London S.C."/>
            <person name="Barrett N.A."/>
            <person name="Buerkert T.R."/>
            <person name="Cautela J.A."/>
            <person name="Egan M.S."/>
            <person name="Erb J.E."/>
            <person name="Garrigan K.E."/>
            <person name="Hagan D.J."/>
            <person name="Hartwell M.C."/>
            <person name="Hyduchak K.M."/>
            <person name="Jacob A.E."/>
            <person name="Lamey M.E."/>
            <person name="Lindemann J.M."/>
            <person name="Martynyuk T."/>
            <person name="Mele F.E."/>
            <person name="Menninger J.E."/>
            <person name="Nabua C.T."/>
            <person name="Napoli C.K."/>
            <person name="Santiago L.M."/>
            <person name="Sweetman A.T."/>
            <person name="Weinstein J.L."/>
            <person name="Denigris D.M."/>
            <person name="King-Smith C."/>
            <person name="Lee-Soety J.Y."/>
            <person name="Delesalle V.A."/>
            <person name="Bradley K.W."/>
            <person name="Asai D.J."/>
            <person name="Bowman C.A."/>
            <person name="Russell D.A."/>
            <person name="Pope W.H."/>
            <person name="Jacobs-Sera D."/>
            <person name="Hendrix R.W."/>
            <person name="Hatfull G.F."/>
        </authorList>
    </citation>
    <scope>NUCLEOTIDE SEQUENCE [LARGE SCALE GENOMIC DNA]</scope>
</reference>
<protein>
    <submittedName>
        <fullName evidence="1">Uncharacterized protein</fullName>
    </submittedName>
</protein>
<proteinExistence type="predicted"/>
<organism evidence="1 2">
    <name type="scientific">Arthrobacter phage Brent</name>
    <dbReference type="NCBI Taxonomy" id="1701798"/>
    <lineage>
        <taxon>Viruses</taxon>
        <taxon>Duplodnaviria</taxon>
        <taxon>Heunggongvirae</taxon>
        <taxon>Uroviricota</taxon>
        <taxon>Caudoviricetes</taxon>
        <taxon>Berryhillviridae</taxon>
        <taxon>Jawnskivirus</taxon>
        <taxon>Jawnskivirus brent</taxon>
        <taxon>Marthavirus brent</taxon>
    </lineage>
</organism>
<accession>A0A0M4S546</accession>